<evidence type="ECO:0000256" key="1">
    <source>
        <dbReference type="SAM" id="SignalP"/>
    </source>
</evidence>
<gene>
    <name evidence="2" type="ORF">H8E79_06525</name>
</gene>
<dbReference type="AlphaFoldDB" id="A0A8J6NC23"/>
<protein>
    <submittedName>
        <fullName evidence="2">Uncharacterized protein</fullName>
    </submittedName>
</protein>
<feature type="signal peptide" evidence="1">
    <location>
        <begin position="1"/>
        <end position="22"/>
    </location>
</feature>
<evidence type="ECO:0000313" key="3">
    <source>
        <dbReference type="Proteomes" id="UP000599024"/>
    </source>
</evidence>
<comment type="caution">
    <text evidence="2">The sequence shown here is derived from an EMBL/GenBank/DDBJ whole genome shotgun (WGS) entry which is preliminary data.</text>
</comment>
<organism evidence="2 3">
    <name type="scientific">Candidatus Desulfatifera sulfidica</name>
    <dbReference type="NCBI Taxonomy" id="2841691"/>
    <lineage>
        <taxon>Bacteria</taxon>
        <taxon>Pseudomonadati</taxon>
        <taxon>Thermodesulfobacteriota</taxon>
        <taxon>Desulfobulbia</taxon>
        <taxon>Desulfobulbales</taxon>
        <taxon>Desulfobulbaceae</taxon>
        <taxon>Candidatus Desulfatifera</taxon>
    </lineage>
</organism>
<evidence type="ECO:0000313" key="2">
    <source>
        <dbReference type="EMBL" id="MBC8208805.1"/>
    </source>
</evidence>
<reference evidence="2 3" key="1">
    <citation type="submission" date="2020-08" db="EMBL/GenBank/DDBJ databases">
        <title>Bridging the membrane lipid divide: bacteria of the FCB group superphylum have the potential to synthesize archaeal ether lipids.</title>
        <authorList>
            <person name="Villanueva L."/>
            <person name="Von Meijenfeldt F.A.B."/>
            <person name="Westbye A.B."/>
            <person name="Yadav S."/>
            <person name="Hopmans E.C."/>
            <person name="Dutilh B.E."/>
            <person name="Sinninghe Damste J.S."/>
        </authorList>
    </citation>
    <scope>NUCLEOTIDE SEQUENCE [LARGE SCALE GENOMIC DNA]</scope>
    <source>
        <strain evidence="2">NIOZ-UU81</strain>
    </source>
</reference>
<proteinExistence type="predicted"/>
<accession>A0A8J6NC23</accession>
<dbReference type="Proteomes" id="UP000599024">
    <property type="component" value="Unassembled WGS sequence"/>
</dbReference>
<keyword evidence="1" id="KW-0732">Signal</keyword>
<name>A0A8J6NC23_9BACT</name>
<feature type="chain" id="PRO_5035212432" evidence="1">
    <location>
        <begin position="23"/>
        <end position="197"/>
    </location>
</feature>
<dbReference type="EMBL" id="JACNLK010000054">
    <property type="protein sequence ID" value="MBC8208805.1"/>
    <property type="molecule type" value="Genomic_DNA"/>
</dbReference>
<sequence length="197" mass="21704">MPNLIVRTLLALIFFFPLPLTAAQRVDPVLVTIDQALQEYADQHYSSAADSLAYAGQLIRQQKGEAIGKTLPAPQEGWTAREVISKNLGGAVFNGGLSAERLYRRGDSSLKITILTDSPMLQSMIMLFGNSIFTTANKTLELIHGQRAVVSHEGNNGTIHIMADQLFLITLEGNDMSRDELLSYASQIDMENLLQLR</sequence>